<feature type="region of interest" description="Disordered" evidence="1">
    <location>
        <begin position="102"/>
        <end position="139"/>
    </location>
</feature>
<proteinExistence type="predicted"/>
<evidence type="ECO:0000259" key="2">
    <source>
        <dbReference type="Pfam" id="PF07929"/>
    </source>
</evidence>
<dbReference type="InterPro" id="IPR045489">
    <property type="entry name" value="DUF6429"/>
</dbReference>
<dbReference type="Pfam" id="PF07929">
    <property type="entry name" value="PRiA4_ORF3"/>
    <property type="match status" value="1"/>
</dbReference>
<comment type="caution">
    <text evidence="4">The sequence shown here is derived from an EMBL/GenBank/DDBJ whole genome shotgun (WGS) entry which is preliminary data.</text>
</comment>
<sequence>MTAKHTDPPMNGDDFEQMVIEALTLSLLRLTCWKEGKGDLSYYRAWKGYDFDTLNALQEQGFVAFERRNKSLELTDDGFFFGDVFAARFGMALSEALNDKLHPGHEDAPSPSGFSVVDGGLEDGSAAPTPSGAHSPFDVADGTPSAAFAPFVPAHDMPGAASGAPMPYGIPLADRPTFDPTEGRRDNDTRAFRLRIDLDLEGLHPCWREIEIPATCTFLDLHIAIQRIFNWYDEHLFCMRATARGQKLWIDEASFAGSMFDPFAPPECVVVEASRIQLGDVFPKTRTAQYLYDFGDGWEHKIKVVKTIAKSSLAAPRLVDGEGDAPPEDVGGPGGFGHFLEAVSDRKHPEHEDMLAWAESQMAHPFDLAEKQQELIKSLKGDRALWAQNLAEGRSE</sequence>
<reference evidence="4" key="2">
    <citation type="submission" date="2023-08" db="EMBL/GenBank/DDBJ databases">
        <title>Identification and characterization of horizontal gene transfer across gut microbiota members of farm animals based on homology search.</title>
        <authorList>
            <person name="Schwarzerova J."/>
            <person name="Nykrynova M."/>
            <person name="Jureckova K."/>
            <person name="Cejkova D."/>
            <person name="Rychlik I."/>
        </authorList>
    </citation>
    <scope>NUCLEOTIDE SEQUENCE</scope>
    <source>
        <strain evidence="4">15_COKtk</strain>
    </source>
</reference>
<dbReference type="Proteomes" id="UP001168505">
    <property type="component" value="Unassembled WGS sequence"/>
</dbReference>
<accession>A0AAW7JR25</accession>
<evidence type="ECO:0000313" key="5">
    <source>
        <dbReference type="Proteomes" id="UP001168505"/>
    </source>
</evidence>
<organism evidence="4 5">
    <name type="scientific">Collinsella ihumii</name>
    <dbReference type="NCBI Taxonomy" id="1720204"/>
    <lineage>
        <taxon>Bacteria</taxon>
        <taxon>Bacillati</taxon>
        <taxon>Actinomycetota</taxon>
        <taxon>Coriobacteriia</taxon>
        <taxon>Coriobacteriales</taxon>
        <taxon>Coriobacteriaceae</taxon>
        <taxon>Collinsella</taxon>
    </lineage>
</organism>
<evidence type="ECO:0000259" key="3">
    <source>
        <dbReference type="Pfam" id="PF20008"/>
    </source>
</evidence>
<dbReference type="InterPro" id="IPR012912">
    <property type="entry name" value="Plasmid_pRiA4b_Orf3-like"/>
</dbReference>
<evidence type="ECO:0000256" key="1">
    <source>
        <dbReference type="SAM" id="MobiDB-lite"/>
    </source>
</evidence>
<feature type="domain" description="Plasmid pRiA4b Orf3-like" evidence="2">
    <location>
        <begin position="191"/>
        <end position="369"/>
    </location>
</feature>
<dbReference type="EMBL" id="JAUEIR010000007">
    <property type="protein sequence ID" value="MDN0069814.1"/>
    <property type="molecule type" value="Genomic_DNA"/>
</dbReference>
<dbReference type="Pfam" id="PF20008">
    <property type="entry name" value="DUF6429"/>
    <property type="match status" value="1"/>
</dbReference>
<dbReference type="Gene3D" id="3.10.290.30">
    <property type="entry name" value="MM3350-like"/>
    <property type="match status" value="1"/>
</dbReference>
<dbReference type="PANTHER" id="PTHR41878:SF1">
    <property type="entry name" value="TNPR PROTEIN"/>
    <property type="match status" value="1"/>
</dbReference>
<name>A0AAW7JR25_9ACTN</name>
<evidence type="ECO:0000313" key="4">
    <source>
        <dbReference type="EMBL" id="MDN0069814.1"/>
    </source>
</evidence>
<dbReference type="RefSeq" id="WP_289827435.1">
    <property type="nucleotide sequence ID" value="NZ_JAUEIR010000007.1"/>
</dbReference>
<reference evidence="4" key="1">
    <citation type="submission" date="2023-06" db="EMBL/GenBank/DDBJ databases">
        <authorList>
            <person name="Zeman M."/>
            <person name="Kubasova T."/>
            <person name="Jahodarova E."/>
            <person name="Nykrynova M."/>
            <person name="Rychlik I."/>
        </authorList>
    </citation>
    <scope>NUCLEOTIDE SEQUENCE</scope>
    <source>
        <strain evidence="4">15_COKtk</strain>
    </source>
</reference>
<dbReference type="AlphaFoldDB" id="A0AAW7JR25"/>
<gene>
    <name evidence="4" type="ORF">QVN40_08910</name>
</gene>
<dbReference type="InterPro" id="IPR024047">
    <property type="entry name" value="MM3350-like_sf"/>
</dbReference>
<protein>
    <submittedName>
        <fullName evidence="4">DUF6429 family protein</fullName>
    </submittedName>
</protein>
<dbReference type="PANTHER" id="PTHR41878">
    <property type="entry name" value="LEXA REPRESSOR-RELATED"/>
    <property type="match status" value="1"/>
</dbReference>
<dbReference type="SUPFAM" id="SSF159941">
    <property type="entry name" value="MM3350-like"/>
    <property type="match status" value="1"/>
</dbReference>
<feature type="domain" description="DUF6429" evidence="3">
    <location>
        <begin position="19"/>
        <end position="79"/>
    </location>
</feature>